<sequence length="193" mass="21374">MKTVEVATTVHAPPAEVYDFLLDFPGYAAYSKHLESVRADGDGGPGTDYHLTFAWWKLDYTAHTRVTDAERPSRIDWTVTRDLDASGQWVVDPLDDAEGDADDTTTDDGDADDVDDETAEAEGEADACRVRLVVTYEPDSAKGVLDLPFFASLDWVIEKASELVVEEGRRVVERVVADLEGQHRDVELDVTVR</sequence>
<feature type="region of interest" description="Disordered" evidence="1">
    <location>
        <begin position="90"/>
        <end position="122"/>
    </location>
</feature>
<dbReference type="Pfam" id="PF10604">
    <property type="entry name" value="Polyketide_cyc2"/>
    <property type="match status" value="1"/>
</dbReference>
<evidence type="ECO:0000313" key="3">
    <source>
        <dbReference type="Proteomes" id="UP001500837"/>
    </source>
</evidence>
<reference evidence="2 3" key="1">
    <citation type="journal article" date="2019" name="Int. J. Syst. Evol. Microbiol.">
        <title>The Global Catalogue of Microorganisms (GCM) 10K type strain sequencing project: providing services to taxonomists for standard genome sequencing and annotation.</title>
        <authorList>
            <consortium name="The Broad Institute Genomics Platform"/>
            <consortium name="The Broad Institute Genome Sequencing Center for Infectious Disease"/>
            <person name="Wu L."/>
            <person name="Ma J."/>
        </authorList>
    </citation>
    <scope>NUCLEOTIDE SEQUENCE [LARGE SCALE GENOMIC DNA]</scope>
    <source>
        <strain evidence="2 3">JCM 16330</strain>
    </source>
</reference>
<dbReference type="AlphaFoldDB" id="A0AAV3S9Y3"/>
<comment type="caution">
    <text evidence="2">The sequence shown here is derived from an EMBL/GenBank/DDBJ whole genome shotgun (WGS) entry which is preliminary data.</text>
</comment>
<dbReference type="RefSeq" id="WP_211312232.1">
    <property type="nucleotide sequence ID" value="NZ_BAAABL010000068.1"/>
</dbReference>
<dbReference type="Proteomes" id="UP001500837">
    <property type="component" value="Unassembled WGS sequence"/>
</dbReference>
<dbReference type="CDD" id="cd07812">
    <property type="entry name" value="SRPBCC"/>
    <property type="match status" value="1"/>
</dbReference>
<accession>A0AAV3S9Y3</accession>
<dbReference type="InterPro" id="IPR019587">
    <property type="entry name" value="Polyketide_cyclase/dehydratase"/>
</dbReference>
<name>A0AAV3S9Y3_9EURY</name>
<organism evidence="2 3">
    <name type="scientific">Halarchaeum salinum</name>
    <dbReference type="NCBI Taxonomy" id="489912"/>
    <lineage>
        <taxon>Archaea</taxon>
        <taxon>Methanobacteriati</taxon>
        <taxon>Methanobacteriota</taxon>
        <taxon>Stenosarchaea group</taxon>
        <taxon>Halobacteria</taxon>
        <taxon>Halobacteriales</taxon>
        <taxon>Halobacteriaceae</taxon>
    </lineage>
</organism>
<evidence type="ECO:0000256" key="1">
    <source>
        <dbReference type="SAM" id="MobiDB-lite"/>
    </source>
</evidence>
<keyword evidence="3" id="KW-1185">Reference proteome</keyword>
<protein>
    <submittedName>
        <fullName evidence="2">SRPBCC family protein</fullName>
    </submittedName>
</protein>
<evidence type="ECO:0000313" key="2">
    <source>
        <dbReference type="EMBL" id="GAA0308577.1"/>
    </source>
</evidence>
<dbReference type="InterPro" id="IPR023393">
    <property type="entry name" value="START-like_dom_sf"/>
</dbReference>
<gene>
    <name evidence="2" type="ORF">GCM10009066_22710</name>
</gene>
<feature type="compositionally biased region" description="Acidic residues" evidence="1">
    <location>
        <begin position="93"/>
        <end position="122"/>
    </location>
</feature>
<proteinExistence type="predicted"/>
<dbReference type="Gene3D" id="3.30.530.20">
    <property type="match status" value="1"/>
</dbReference>
<dbReference type="EMBL" id="BAAABL010000068">
    <property type="protein sequence ID" value="GAA0308577.1"/>
    <property type="molecule type" value="Genomic_DNA"/>
</dbReference>
<dbReference type="SUPFAM" id="SSF55961">
    <property type="entry name" value="Bet v1-like"/>
    <property type="match status" value="1"/>
</dbReference>